<protein>
    <submittedName>
        <fullName evidence="2">Uncharacterized protein</fullName>
    </submittedName>
</protein>
<reference evidence="3" key="1">
    <citation type="journal article" date="2017" name="BMC Genomics">
        <title>Gapless genome assembly of Colletotrichum higginsianum reveals chromosome structure and association of transposable elements with secondary metabolite gene clusters.</title>
        <authorList>
            <person name="Dallery J.-F."/>
            <person name="Lapalu N."/>
            <person name="Zampounis A."/>
            <person name="Pigne S."/>
            <person name="Luyten I."/>
            <person name="Amselem J."/>
            <person name="Wittenberg A.H.J."/>
            <person name="Zhou S."/>
            <person name="de Queiroz M.V."/>
            <person name="Robin G.P."/>
            <person name="Auger A."/>
            <person name="Hainaut M."/>
            <person name="Henrissat B."/>
            <person name="Kim K.-T."/>
            <person name="Lee Y.-H."/>
            <person name="Lespinet O."/>
            <person name="Schwartz D.C."/>
            <person name="Thon M.R."/>
            <person name="O'Connell R.J."/>
        </authorList>
    </citation>
    <scope>NUCLEOTIDE SEQUENCE [LARGE SCALE GENOMIC DNA]</scope>
    <source>
        <strain evidence="3">IMI 349063</strain>
    </source>
</reference>
<accession>A0A1B7XUT4</accession>
<evidence type="ECO:0000313" key="3">
    <source>
        <dbReference type="Proteomes" id="UP000092177"/>
    </source>
</evidence>
<keyword evidence="3" id="KW-1185">Reference proteome</keyword>
<evidence type="ECO:0000313" key="2">
    <source>
        <dbReference type="EMBL" id="OBR03521.1"/>
    </source>
</evidence>
<dbReference type="RefSeq" id="XP_018152039.1">
    <property type="nucleotide sequence ID" value="XM_018307622.1"/>
</dbReference>
<feature type="compositionally biased region" description="Basic and acidic residues" evidence="1">
    <location>
        <begin position="30"/>
        <end position="40"/>
    </location>
</feature>
<feature type="region of interest" description="Disordered" evidence="1">
    <location>
        <begin position="1"/>
        <end position="82"/>
    </location>
</feature>
<comment type="caution">
    <text evidence="2">The sequence shown here is derived from an EMBL/GenBank/DDBJ whole genome shotgun (WGS) entry which is preliminary data.</text>
</comment>
<proteinExistence type="predicted"/>
<name>A0A1B7XUT4_COLHI</name>
<dbReference type="VEuPathDB" id="FungiDB:CH63R_12648"/>
<sequence>MPPPNLRSHKPMECSQVRRKEPFFSPPPNREADNPTRSDVELQEPSASDGRNEDDASPLADRPRSPWHPNTSFLEWRPDPSDSKFEHKVVEVGHNPFLSWPSWG</sequence>
<dbReference type="Proteomes" id="UP000092177">
    <property type="component" value="Chromosome 9"/>
</dbReference>
<dbReference type="EMBL" id="LTAN01000009">
    <property type="protein sequence ID" value="OBR03521.1"/>
    <property type="molecule type" value="Genomic_DNA"/>
</dbReference>
<organism evidence="2 3">
    <name type="scientific">Colletotrichum higginsianum (strain IMI 349063)</name>
    <name type="common">Crucifer anthracnose fungus</name>
    <dbReference type="NCBI Taxonomy" id="759273"/>
    <lineage>
        <taxon>Eukaryota</taxon>
        <taxon>Fungi</taxon>
        <taxon>Dikarya</taxon>
        <taxon>Ascomycota</taxon>
        <taxon>Pezizomycotina</taxon>
        <taxon>Sordariomycetes</taxon>
        <taxon>Hypocreomycetidae</taxon>
        <taxon>Glomerellales</taxon>
        <taxon>Glomerellaceae</taxon>
        <taxon>Colletotrichum</taxon>
        <taxon>Colletotrichum destructivum species complex</taxon>
    </lineage>
</organism>
<evidence type="ECO:0000256" key="1">
    <source>
        <dbReference type="SAM" id="MobiDB-lite"/>
    </source>
</evidence>
<dbReference type="GeneID" id="28871729"/>
<dbReference type="AlphaFoldDB" id="A0A1B7XUT4"/>
<feature type="compositionally biased region" description="Basic and acidic residues" evidence="1">
    <location>
        <begin position="10"/>
        <end position="22"/>
    </location>
</feature>
<dbReference type="KEGG" id="chig:CH63R_12648"/>
<gene>
    <name evidence="2" type="ORF">CH63R_12648</name>
</gene>